<evidence type="ECO:0000256" key="3">
    <source>
        <dbReference type="ARBA" id="ARBA00023004"/>
    </source>
</evidence>
<comment type="similarity">
    <text evidence="1 5">Belongs to the indoleamine 2,3-dioxygenase family.</text>
</comment>
<comment type="function">
    <text evidence="5">Produces N-formyl-kynurenine through the oxidation of tryptophan.</text>
</comment>
<sequence length="419" mass="46412">MPHNTATVLPTPKVNLEAFGVSKNGFLPEELPLQRLSDPYYEVWERIIRELPTLLKTKSFRGKVDKLEVLSTLRLTSMREWQRAYLVLAFFTHSYIWESGGPSEHLPAAISVPFLDVSSHLQLPPTATYAALNLWNFTSISSGVSISKIENLRTLHTFTGTRDEEWFFLISVAIEAHGAAIIPVMLKAMDAAQLNKPEIVINALIKFSKCVGEVGVILKRMNEGCDPDVFYNQIRPFLAGSKNMVLAGLPNGVFYEEGEGKGKWRQYSGGSNAQSSLIQFFDVALGVEHSLTGAAKGSKPGFLQEMRNYMPGPHREFLQHVESTSNIREYADKCLDAGVGEAYNAAIVELSRFRDIHIQIVTRYIITPSKQQVPPSTAGMNLAIASANGETKDLHGTGGTQLLPFLKQSRDETKNTALN</sequence>
<protein>
    <recommendedName>
        <fullName evidence="5">Indoleamine 2,3-dioxygenase</fullName>
        <ecNumber evidence="5">1.13.11.52</ecNumber>
    </recommendedName>
</protein>
<dbReference type="Gene3D" id="1.20.58.480">
    <property type="match status" value="1"/>
</dbReference>
<evidence type="ECO:0000313" key="6">
    <source>
        <dbReference type="EMBL" id="TVY26483.1"/>
    </source>
</evidence>
<dbReference type="AlphaFoldDB" id="A0A8H8R182"/>
<dbReference type="PANTHER" id="PTHR28657">
    <property type="entry name" value="INDOLEAMINE 2,3-DIOXYGENASE"/>
    <property type="match status" value="1"/>
</dbReference>
<dbReference type="PROSITE" id="PS00877">
    <property type="entry name" value="IDO_2"/>
    <property type="match status" value="1"/>
</dbReference>
<dbReference type="Proteomes" id="UP000431533">
    <property type="component" value="Unassembled WGS sequence"/>
</dbReference>
<gene>
    <name evidence="6" type="primary">BNA2_1</name>
    <name evidence="6" type="ORF">LHYA1_G005586</name>
</gene>
<dbReference type="PROSITE" id="PS00876">
    <property type="entry name" value="IDO_1"/>
    <property type="match status" value="1"/>
</dbReference>
<dbReference type="GO" id="GO:0046872">
    <property type="term" value="F:metal ion binding"/>
    <property type="evidence" value="ECO:0007669"/>
    <property type="project" value="UniProtKB-UniRule"/>
</dbReference>
<proteinExistence type="inferred from homology"/>
<dbReference type="InterPro" id="IPR000898">
    <property type="entry name" value="Indolamine_dOase"/>
</dbReference>
<dbReference type="SUPFAM" id="SSF140959">
    <property type="entry name" value="Indolic compounds 2,3-dioxygenase-like"/>
    <property type="match status" value="1"/>
</dbReference>
<dbReference type="GO" id="GO:0034354">
    <property type="term" value="P:'de novo' NAD+ biosynthetic process from L-tryptophan"/>
    <property type="evidence" value="ECO:0007669"/>
    <property type="project" value="TreeGrafter"/>
</dbReference>
<dbReference type="EMBL" id="QGMH01000068">
    <property type="protein sequence ID" value="TVY26483.1"/>
    <property type="molecule type" value="Genomic_DNA"/>
</dbReference>
<evidence type="ECO:0000256" key="4">
    <source>
        <dbReference type="PIRSR" id="PIRSR600898-1"/>
    </source>
</evidence>
<reference evidence="6 7" key="1">
    <citation type="submission" date="2018-05" db="EMBL/GenBank/DDBJ databases">
        <title>Genome sequencing and assembly of the regulated plant pathogen Lachnellula willkommii and related sister species for the development of diagnostic species identification markers.</title>
        <authorList>
            <person name="Giroux E."/>
            <person name="Bilodeau G."/>
        </authorList>
    </citation>
    <scope>NUCLEOTIDE SEQUENCE [LARGE SCALE GENOMIC DNA]</scope>
    <source>
        <strain evidence="6 7">CBS 185.66</strain>
    </source>
</reference>
<dbReference type="GO" id="GO:0033754">
    <property type="term" value="F:indoleamine 2,3-dioxygenase activity"/>
    <property type="evidence" value="ECO:0007669"/>
    <property type="project" value="UniProtKB-EC"/>
</dbReference>
<accession>A0A8H8R182</accession>
<name>A0A8H8R182_9HELO</name>
<comment type="catalytic activity">
    <reaction evidence="5">
        <text>L-tryptophan + O2 = N-formyl-L-kynurenine</text>
        <dbReference type="Rhea" id="RHEA:24536"/>
        <dbReference type="ChEBI" id="CHEBI:15379"/>
        <dbReference type="ChEBI" id="CHEBI:57912"/>
        <dbReference type="ChEBI" id="CHEBI:58629"/>
    </reaction>
</comment>
<dbReference type="GeneID" id="41985784"/>
<evidence type="ECO:0000313" key="7">
    <source>
        <dbReference type="Proteomes" id="UP000431533"/>
    </source>
</evidence>
<dbReference type="GO" id="GO:0019441">
    <property type="term" value="P:L-tryptophan catabolic process to kynurenine"/>
    <property type="evidence" value="ECO:0007669"/>
    <property type="project" value="UniProtKB-UniRule"/>
</dbReference>
<evidence type="ECO:0000256" key="2">
    <source>
        <dbReference type="ARBA" id="ARBA00022723"/>
    </source>
</evidence>
<keyword evidence="7" id="KW-1185">Reference proteome</keyword>
<feature type="binding site" description="proximal binding residue" evidence="4">
    <location>
        <position position="357"/>
    </location>
    <ligand>
        <name>heme b</name>
        <dbReference type="ChEBI" id="CHEBI:60344"/>
    </ligand>
    <ligandPart>
        <name>Fe</name>
        <dbReference type="ChEBI" id="CHEBI:18248"/>
    </ligandPart>
</feature>
<keyword evidence="5 6" id="KW-0223">Dioxygenase</keyword>
<dbReference type="PANTHER" id="PTHR28657:SF10">
    <property type="entry name" value="INDOLEAMINE 2,3-DIOXYGENASE"/>
    <property type="match status" value="1"/>
</dbReference>
<dbReference type="GO" id="GO:0005737">
    <property type="term" value="C:cytoplasm"/>
    <property type="evidence" value="ECO:0007669"/>
    <property type="project" value="TreeGrafter"/>
</dbReference>
<dbReference type="GO" id="GO:0020037">
    <property type="term" value="F:heme binding"/>
    <property type="evidence" value="ECO:0007669"/>
    <property type="project" value="UniProtKB-UniRule"/>
</dbReference>
<evidence type="ECO:0000256" key="1">
    <source>
        <dbReference type="ARBA" id="ARBA00007119"/>
    </source>
</evidence>
<dbReference type="FunFam" id="1.20.58.480:FF:000004">
    <property type="entry name" value="Indoleamine 2,3-dioxygenase subfamily"/>
    <property type="match status" value="1"/>
</dbReference>
<dbReference type="Pfam" id="PF01231">
    <property type="entry name" value="IDO"/>
    <property type="match status" value="1"/>
</dbReference>
<keyword evidence="2 4" id="KW-0479">Metal-binding</keyword>
<dbReference type="RefSeq" id="XP_031005271.1">
    <property type="nucleotide sequence ID" value="XM_031150530.1"/>
</dbReference>
<dbReference type="OrthoDB" id="540174at2759"/>
<keyword evidence="5" id="KW-0560">Oxidoreductase</keyword>
<dbReference type="EC" id="1.13.11.52" evidence="5"/>
<evidence type="ECO:0000256" key="5">
    <source>
        <dbReference type="RuleBase" id="RU369119"/>
    </source>
</evidence>
<comment type="caution">
    <text evidence="6">The sequence shown here is derived from an EMBL/GenBank/DDBJ whole genome shotgun (WGS) entry which is preliminary data.</text>
</comment>
<keyword evidence="4 5" id="KW-0349">Heme</keyword>
<organism evidence="6 7">
    <name type="scientific">Lachnellula hyalina</name>
    <dbReference type="NCBI Taxonomy" id="1316788"/>
    <lineage>
        <taxon>Eukaryota</taxon>
        <taxon>Fungi</taxon>
        <taxon>Dikarya</taxon>
        <taxon>Ascomycota</taxon>
        <taxon>Pezizomycotina</taxon>
        <taxon>Leotiomycetes</taxon>
        <taxon>Helotiales</taxon>
        <taxon>Lachnaceae</taxon>
        <taxon>Lachnellula</taxon>
    </lineage>
</organism>
<keyword evidence="3 4" id="KW-0408">Iron</keyword>
<dbReference type="InterPro" id="IPR037217">
    <property type="entry name" value="Trp/Indoleamine_2_3_dOase-like"/>
</dbReference>